<sequence>MKKKSLFSSIILIGFGLYFYLDHLPFAWLRELYHWPTLFMIIGLAFLAQGYLAKDHEAILPGTILFGFGLHFHVVQKYDIWPDHIGIFLLIIGLGFLLRYQKTGAGLLQGFLFLVLSTLLLFYDNIIEWLGLLELNALSTLNLWPLLFILIGLYLFIARKK</sequence>
<feature type="transmembrane region" description="Helical" evidence="1">
    <location>
        <begin position="80"/>
        <end position="98"/>
    </location>
</feature>
<reference evidence="3 4" key="1">
    <citation type="submission" date="2023-07" db="EMBL/GenBank/DDBJ databases">
        <title>Genomic Encyclopedia of Type Strains, Phase IV (KMG-IV): sequencing the most valuable type-strain genomes for metagenomic binning, comparative biology and taxonomic classification.</title>
        <authorList>
            <person name="Goeker M."/>
        </authorList>
    </citation>
    <scope>NUCLEOTIDE SEQUENCE [LARGE SCALE GENOMIC DNA]</scope>
    <source>
        <strain evidence="3 4">DSM 23837</strain>
    </source>
</reference>
<feature type="transmembrane region" description="Helical" evidence="1">
    <location>
        <begin position="33"/>
        <end position="51"/>
    </location>
</feature>
<proteinExistence type="predicted"/>
<comment type="caution">
    <text evidence="3">The sequence shown here is derived from an EMBL/GenBank/DDBJ whole genome shotgun (WGS) entry which is preliminary data.</text>
</comment>
<feature type="transmembrane region" description="Helical" evidence="1">
    <location>
        <begin position="105"/>
        <end position="123"/>
    </location>
</feature>
<keyword evidence="1" id="KW-1133">Transmembrane helix</keyword>
<gene>
    <name evidence="3" type="ORF">J2S08_000175</name>
</gene>
<name>A0ABT9WM94_9BACI</name>
<keyword evidence="4" id="KW-1185">Reference proteome</keyword>
<dbReference type="Proteomes" id="UP001223586">
    <property type="component" value="Unassembled WGS sequence"/>
</dbReference>
<feature type="transmembrane region" description="Helical" evidence="1">
    <location>
        <begin position="135"/>
        <end position="157"/>
    </location>
</feature>
<dbReference type="RefSeq" id="WP_307225733.1">
    <property type="nucleotide sequence ID" value="NZ_JAUSTT010000001.1"/>
</dbReference>
<dbReference type="EMBL" id="JAUSTT010000001">
    <property type="protein sequence ID" value="MDQ0174344.1"/>
    <property type="molecule type" value="Genomic_DNA"/>
</dbReference>
<evidence type="ECO:0000313" key="4">
    <source>
        <dbReference type="Proteomes" id="UP001223586"/>
    </source>
</evidence>
<keyword evidence="1" id="KW-0472">Membrane</keyword>
<organism evidence="3 4">
    <name type="scientific">Bacillus chungangensis</name>
    <dbReference type="NCBI Taxonomy" id="587633"/>
    <lineage>
        <taxon>Bacteria</taxon>
        <taxon>Bacillati</taxon>
        <taxon>Bacillota</taxon>
        <taxon>Bacilli</taxon>
        <taxon>Bacillales</taxon>
        <taxon>Bacillaceae</taxon>
        <taxon>Bacillus</taxon>
    </lineage>
</organism>
<protein>
    <submittedName>
        <fullName evidence="3">Membrane protein</fullName>
    </submittedName>
</protein>
<dbReference type="Pfam" id="PF18917">
    <property type="entry name" value="LiaI-LiaF-like_TM1"/>
    <property type="match status" value="1"/>
</dbReference>
<keyword evidence="1" id="KW-0812">Transmembrane</keyword>
<evidence type="ECO:0000256" key="1">
    <source>
        <dbReference type="SAM" id="Phobius"/>
    </source>
</evidence>
<feature type="transmembrane region" description="Helical" evidence="1">
    <location>
        <begin position="5"/>
        <end position="21"/>
    </location>
</feature>
<evidence type="ECO:0000313" key="3">
    <source>
        <dbReference type="EMBL" id="MDQ0174344.1"/>
    </source>
</evidence>
<evidence type="ECO:0000259" key="2">
    <source>
        <dbReference type="Pfam" id="PF18917"/>
    </source>
</evidence>
<feature type="transmembrane region" description="Helical" evidence="1">
    <location>
        <begin position="58"/>
        <end position="74"/>
    </location>
</feature>
<feature type="domain" description="LiaI-LiaF-like transmembrane region" evidence="2">
    <location>
        <begin position="6"/>
        <end position="47"/>
    </location>
</feature>
<accession>A0ABT9WM94</accession>
<dbReference type="InterPro" id="IPR043726">
    <property type="entry name" value="LiaI-LiaF-like_TM1"/>
</dbReference>